<protein>
    <submittedName>
        <fullName evidence="2">Uncharacterized protein</fullName>
    </submittedName>
</protein>
<feature type="compositionally biased region" description="Low complexity" evidence="1">
    <location>
        <begin position="174"/>
        <end position="192"/>
    </location>
</feature>
<comment type="caution">
    <text evidence="2">The sequence shown here is derived from an EMBL/GenBank/DDBJ whole genome shotgun (WGS) entry which is preliminary data.</text>
</comment>
<dbReference type="AlphaFoldDB" id="A0A2I1CWK3"/>
<feature type="compositionally biased region" description="Polar residues" evidence="1">
    <location>
        <begin position="202"/>
        <end position="213"/>
    </location>
</feature>
<keyword evidence="3" id="KW-1185">Reference proteome</keyword>
<dbReference type="EMBL" id="MSFM01000010">
    <property type="protein sequence ID" value="PKY02004.1"/>
    <property type="molecule type" value="Genomic_DNA"/>
</dbReference>
<evidence type="ECO:0000313" key="2">
    <source>
        <dbReference type="EMBL" id="PKY02004.1"/>
    </source>
</evidence>
<sequence>MVSRTKIQRRRNSKGGRWTPELLKELYDSRNTDSHLSWKEFHQKNLFPGRSNWALQKAYSTYRQELRLERRAKRMHPAASTPKPSLYTPNTRVLKRPSQAEKDPRLRNRKQAKLYTSPKYNNSAPPGTIAGVQNPSPDPSSDTDSDDGDIPPSGRTEKFPKSAQQAKANGSHHASPSTSSTAPSPRVAPATAEISESRPEQQSRSGSQPTHKITTLHYANKEPKASAPDSPASAQSKRSTPQAQQPGREETMSAQSLDMDLVKLVETANSLARRTKKSETERQGLEAINSTLQTMYSSLQTKNSTLQKDFDASQELHNQLTSCQEIKIEQLKTENQQLCDEVARLRDESCRECLKMRAMLVTKDEELAKKDEELLTLKGEWNSKLEIAVRDLMFST</sequence>
<dbReference type="OrthoDB" id="4508198at2759"/>
<accession>A0A2I1CWK3</accession>
<dbReference type="VEuPathDB" id="FungiDB:P168DRAFT_328992"/>
<feature type="compositionally biased region" description="Low complexity" evidence="1">
    <location>
        <begin position="225"/>
        <end position="237"/>
    </location>
</feature>
<organism evidence="2 3">
    <name type="scientific">Aspergillus campestris (strain IBT 28561)</name>
    <dbReference type="NCBI Taxonomy" id="1392248"/>
    <lineage>
        <taxon>Eukaryota</taxon>
        <taxon>Fungi</taxon>
        <taxon>Dikarya</taxon>
        <taxon>Ascomycota</taxon>
        <taxon>Pezizomycotina</taxon>
        <taxon>Eurotiomycetes</taxon>
        <taxon>Eurotiomycetidae</taxon>
        <taxon>Eurotiales</taxon>
        <taxon>Aspergillaceae</taxon>
        <taxon>Aspergillus</taxon>
        <taxon>Aspergillus subgen. Circumdati</taxon>
    </lineage>
</organism>
<feature type="region of interest" description="Disordered" evidence="1">
    <location>
        <begin position="72"/>
        <end position="257"/>
    </location>
</feature>
<gene>
    <name evidence="2" type="ORF">P168DRAFT_328992</name>
</gene>
<proteinExistence type="predicted"/>
<dbReference type="RefSeq" id="XP_024690598.1">
    <property type="nucleotide sequence ID" value="XM_024841407.1"/>
</dbReference>
<dbReference type="GeneID" id="36548931"/>
<evidence type="ECO:0000313" key="3">
    <source>
        <dbReference type="Proteomes" id="UP000234254"/>
    </source>
</evidence>
<reference evidence="2" key="1">
    <citation type="submission" date="2016-12" db="EMBL/GenBank/DDBJ databases">
        <title>The genomes of Aspergillus section Nigri reveals drivers in fungal speciation.</title>
        <authorList>
            <consortium name="DOE Joint Genome Institute"/>
            <person name="Vesth T.C."/>
            <person name="Nybo J."/>
            <person name="Theobald S."/>
            <person name="Brandl J."/>
            <person name="Frisvad J.C."/>
            <person name="Nielsen K.F."/>
            <person name="Lyhne E.K."/>
            <person name="Kogle M.E."/>
            <person name="Kuo A."/>
            <person name="Riley R."/>
            <person name="Clum A."/>
            <person name="Nolan M."/>
            <person name="Lipzen A."/>
            <person name="Salamov A."/>
            <person name="Henrissat B."/>
            <person name="Wiebenga A."/>
            <person name="De vries R.P."/>
            <person name="Grigoriev I.V."/>
            <person name="Mortensen U.H."/>
            <person name="Andersen M.R."/>
            <person name="Baker S.E."/>
        </authorList>
    </citation>
    <scope>NUCLEOTIDE SEQUENCE</scope>
    <source>
        <strain evidence="2">IBT 28561</strain>
    </source>
</reference>
<evidence type="ECO:0000256" key="1">
    <source>
        <dbReference type="SAM" id="MobiDB-lite"/>
    </source>
</evidence>
<dbReference type="Proteomes" id="UP000234254">
    <property type="component" value="Unassembled WGS sequence"/>
</dbReference>
<name>A0A2I1CWK3_ASPC2</name>